<evidence type="ECO:0000256" key="1">
    <source>
        <dbReference type="SAM" id="MobiDB-lite"/>
    </source>
</evidence>
<dbReference type="GeneID" id="7446033"/>
<dbReference type="OMA" id="PMRANIM"/>
<feature type="signal peptide" evidence="3">
    <location>
        <begin position="1"/>
        <end position="44"/>
    </location>
</feature>
<feature type="compositionally biased region" description="Polar residues" evidence="1">
    <location>
        <begin position="1122"/>
        <end position="1136"/>
    </location>
</feature>
<dbReference type="EMBL" id="DS999441">
    <property type="protein sequence ID" value="EED86273.1"/>
    <property type="molecule type" value="Genomic_DNA"/>
</dbReference>
<accession>B8LEJ9</accession>
<feature type="region of interest" description="Disordered" evidence="1">
    <location>
        <begin position="317"/>
        <end position="366"/>
    </location>
</feature>
<keyword evidence="2" id="KW-0472">Membrane</keyword>
<gene>
    <name evidence="4" type="ORF">THAPSDRAFT_bd1866</name>
</gene>
<feature type="transmembrane region" description="Helical" evidence="2">
    <location>
        <begin position="842"/>
        <end position="868"/>
    </location>
</feature>
<feature type="compositionally biased region" description="Low complexity" evidence="1">
    <location>
        <begin position="571"/>
        <end position="589"/>
    </location>
</feature>
<feature type="compositionally biased region" description="Polar residues" evidence="1">
    <location>
        <begin position="602"/>
        <end position="613"/>
    </location>
</feature>
<dbReference type="PaxDb" id="35128-Thapsdraft1866"/>
<organism evidence="4 5">
    <name type="scientific">Thalassiosira pseudonana</name>
    <name type="common">Marine diatom</name>
    <name type="synonym">Cyclotella nana</name>
    <dbReference type="NCBI Taxonomy" id="35128"/>
    <lineage>
        <taxon>Eukaryota</taxon>
        <taxon>Sar</taxon>
        <taxon>Stramenopiles</taxon>
        <taxon>Ochrophyta</taxon>
        <taxon>Bacillariophyta</taxon>
        <taxon>Coscinodiscophyceae</taxon>
        <taxon>Thalassiosirophycidae</taxon>
        <taxon>Thalassiosirales</taxon>
        <taxon>Thalassiosiraceae</taxon>
        <taxon>Thalassiosira</taxon>
    </lineage>
</organism>
<protein>
    <submittedName>
        <fullName evidence="4">Uncharacterized protein</fullName>
    </submittedName>
</protein>
<feature type="compositionally biased region" description="Polar residues" evidence="1">
    <location>
        <begin position="1145"/>
        <end position="1156"/>
    </location>
</feature>
<dbReference type="AlphaFoldDB" id="B8LEJ9"/>
<dbReference type="InParanoid" id="B8LEJ9"/>
<sequence>MATRTSPHDHRCRGGSRHQQHRRHRTHLVVVFLATFSQLSNTSAQSDTSATNSDYFCGTNWPDAALNCHAPCPPNDDAHCASLFGDDYECYGFTGCKDKLPDESDENADNSVVDEEVATSSDPSINNFCGKSWLGAMLTCNDPCPLGTECDTLSGDRCFAATNCDKPMAELVSDLMVTMMGPEAEMDSTDGDIFGGTIYDILAEVAEQEGIALAGLDLTGQAVADTRMLQERQDRRMLKLGITNVTQRMLPSGSSALDVSMVVTGDYRPPPYLDLDVIAEDSINRDGAKVVSTLRERGERAGRTFFDRVSGIEAVAKESITARPTRSPSAKPTPGPTGPPTATPSMEPSSEPSSIPSSTPSRAHEQIVMTGSAQDLMLGGSTTSSYGFIFNIRTKSDSPVVLMTGFDFYTASTEEMDFELWSRLGNFKDFKGTYEGWDLIASGKVTGRGIGRYTAIPEALYTPVSIPGGGGEEGTRAFYLTLKSVDLIYKLGDTSTDSDTMYHADSPDIEVWEGEGVLLYPFPDPAEAYFYRYPRQYLGAIYYDRLPCKPFSLYGPVMEDLPCPLVPTVSPTEPQPTKAPTTKTPTMLPVTDAPVTGAPFVGQTQAPQTPTDHPSSIPSMSSNPTSFPSTSGPSTSPVVPMRANIMMTLRNVPEREMTERELEKFLEITLAFLQRHTGSSMVVEGMDLWHQQLTTVDAMANSTDSSAENQMSSSVQRGTTGLDKEQQAAIIAFKKKNKEEIAPQSTAMQVTLILRISYAFLPNALLGNMASVAIEEHEQELIALLHEQSAFYTYFKLMNGVASETVLELTIAPTPSPTTFAYYLANQMDDGEVVLKEVDSGVGFGVLVGLAIGFLWCCLSAASITYLLKMRSQMQEEHDIEHLFEQEKQNPLGEDEESTLPDDDARTLNTAAELRMLERKLNKNESDDATLNTKAELSMLEKKLAAERDNATLNTAAELSMLEKNINGSGPSDDATLSTSAELSVLERQRRVGTTRVAMSQSARPANVYADKSLAMVSEHSRKDPNGRSFTSSGCSAKPAARKSEAVAQSVIVTSKDMNSKLCYVRSESGGDASRRGPSSKRSSGRKSVRSSGISKLSERKPRSSSEDKLKRSGTKTDKRLSQSMTVANTSESLIKSGTKMGYRSSGTKSNNTDIV</sequence>
<dbReference type="HOGENOM" id="CLU_275905_0_0_1"/>
<feature type="compositionally biased region" description="Pro residues" evidence="1">
    <location>
        <begin position="331"/>
        <end position="342"/>
    </location>
</feature>
<evidence type="ECO:0000313" key="4">
    <source>
        <dbReference type="EMBL" id="EED86273.1"/>
    </source>
</evidence>
<keyword evidence="2" id="KW-1133">Transmembrane helix</keyword>
<dbReference type="Proteomes" id="UP000001449">
    <property type="component" value="Unassembled WGS sequence"/>
</dbReference>
<proteinExistence type="predicted"/>
<reference evidence="4 5" key="1">
    <citation type="journal article" date="2004" name="Science">
        <title>The genome of the diatom Thalassiosira pseudonana: ecology, evolution, and metabolism.</title>
        <authorList>
            <person name="Armbrust E.V."/>
            <person name="Berges J.A."/>
            <person name="Bowler C."/>
            <person name="Green B.R."/>
            <person name="Martinez D."/>
            <person name="Putnam N.H."/>
            <person name="Zhou S."/>
            <person name="Allen A.E."/>
            <person name="Apt K.E."/>
            <person name="Bechner M."/>
            <person name="Brzezinski M.A."/>
            <person name="Chaal B.K."/>
            <person name="Chiovitti A."/>
            <person name="Davis A.K."/>
            <person name="Demarest M.S."/>
            <person name="Detter J.C."/>
            <person name="Glavina T."/>
            <person name="Goodstein D."/>
            <person name="Hadi M.Z."/>
            <person name="Hellsten U."/>
            <person name="Hildebrand M."/>
            <person name="Jenkins B.D."/>
            <person name="Jurka J."/>
            <person name="Kapitonov V.V."/>
            <person name="Kroger N."/>
            <person name="Lau W.W."/>
            <person name="Lane T.W."/>
            <person name="Larimer F.W."/>
            <person name="Lippmeier J.C."/>
            <person name="Lucas S."/>
            <person name="Medina M."/>
            <person name="Montsant A."/>
            <person name="Obornik M."/>
            <person name="Parker M.S."/>
            <person name="Palenik B."/>
            <person name="Pazour G.J."/>
            <person name="Richardson P.M."/>
            <person name="Rynearson T.A."/>
            <person name="Saito M.A."/>
            <person name="Schwartz D.C."/>
            <person name="Thamatrakoln K."/>
            <person name="Valentin K."/>
            <person name="Vardi A."/>
            <person name="Wilkerson F.P."/>
            <person name="Rokhsar D.S."/>
        </authorList>
    </citation>
    <scope>NUCLEOTIDE SEQUENCE [LARGE SCALE GENOMIC DNA]</scope>
    <source>
        <strain evidence="4 5">CCMP1335</strain>
    </source>
</reference>
<feature type="compositionally biased region" description="Basic residues" evidence="1">
    <location>
        <begin position="10"/>
        <end position="23"/>
    </location>
</feature>
<feature type="compositionally biased region" description="Low complexity" evidence="1">
    <location>
        <begin position="614"/>
        <end position="637"/>
    </location>
</feature>
<feature type="compositionally biased region" description="Basic and acidic residues" evidence="1">
    <location>
        <begin position="1097"/>
        <end position="1121"/>
    </location>
</feature>
<dbReference type="RefSeq" id="XP_002297456.1">
    <property type="nucleotide sequence ID" value="XM_002297420.1"/>
</dbReference>
<keyword evidence="5" id="KW-1185">Reference proteome</keyword>
<name>B8LEJ9_THAPS</name>
<evidence type="ECO:0000256" key="3">
    <source>
        <dbReference type="SAM" id="SignalP"/>
    </source>
</evidence>
<dbReference type="PANTHER" id="PTHR33472">
    <property type="entry name" value="OS01G0106600 PROTEIN"/>
    <property type="match status" value="1"/>
</dbReference>
<feature type="chain" id="PRO_5002874055" evidence="3">
    <location>
        <begin position="45"/>
        <end position="1156"/>
    </location>
</feature>
<feature type="region of interest" description="Disordered" evidence="1">
    <location>
        <begin position="1018"/>
        <end position="1045"/>
    </location>
</feature>
<feature type="region of interest" description="Disordered" evidence="1">
    <location>
        <begin position="1"/>
        <end position="23"/>
    </location>
</feature>
<feature type="region of interest" description="Disordered" evidence="1">
    <location>
        <begin position="569"/>
        <end position="639"/>
    </location>
</feature>
<dbReference type="eggNOG" id="ENOG502SETU">
    <property type="taxonomic scope" value="Eukaryota"/>
</dbReference>
<dbReference type="KEGG" id="tps:THAPSDRAFT_bd1866"/>
<evidence type="ECO:0000313" key="5">
    <source>
        <dbReference type="Proteomes" id="UP000001449"/>
    </source>
</evidence>
<feature type="region of interest" description="Disordered" evidence="1">
    <location>
        <begin position="1066"/>
        <end position="1156"/>
    </location>
</feature>
<feature type="compositionally biased region" description="Low complexity" evidence="1">
    <location>
        <begin position="343"/>
        <end position="361"/>
    </location>
</feature>
<reference evidence="4 5" key="2">
    <citation type="journal article" date="2008" name="Nature">
        <title>The Phaeodactylum genome reveals the evolutionary history of diatom genomes.</title>
        <authorList>
            <person name="Bowler C."/>
            <person name="Allen A.E."/>
            <person name="Badger J.H."/>
            <person name="Grimwood J."/>
            <person name="Jabbari K."/>
            <person name="Kuo A."/>
            <person name="Maheswari U."/>
            <person name="Martens C."/>
            <person name="Maumus F."/>
            <person name="Otillar R.P."/>
            <person name="Rayko E."/>
            <person name="Salamov A."/>
            <person name="Vandepoele K."/>
            <person name="Beszteri B."/>
            <person name="Gruber A."/>
            <person name="Heijde M."/>
            <person name="Katinka M."/>
            <person name="Mock T."/>
            <person name="Valentin K."/>
            <person name="Verret F."/>
            <person name="Berges J.A."/>
            <person name="Brownlee C."/>
            <person name="Cadoret J.P."/>
            <person name="Chiovitti A."/>
            <person name="Choi C.J."/>
            <person name="Coesel S."/>
            <person name="De Martino A."/>
            <person name="Detter J.C."/>
            <person name="Durkin C."/>
            <person name="Falciatore A."/>
            <person name="Fournet J."/>
            <person name="Haruta M."/>
            <person name="Huysman M.J."/>
            <person name="Jenkins B.D."/>
            <person name="Jiroutova K."/>
            <person name="Jorgensen R.E."/>
            <person name="Joubert Y."/>
            <person name="Kaplan A."/>
            <person name="Kroger N."/>
            <person name="Kroth P.G."/>
            <person name="La Roche J."/>
            <person name="Lindquist E."/>
            <person name="Lommer M."/>
            <person name="Martin-Jezequel V."/>
            <person name="Lopez P.J."/>
            <person name="Lucas S."/>
            <person name="Mangogna M."/>
            <person name="McGinnis K."/>
            <person name="Medlin L.K."/>
            <person name="Montsant A."/>
            <person name="Oudot-Le Secq M.P."/>
            <person name="Napoli C."/>
            <person name="Obornik M."/>
            <person name="Parker M.S."/>
            <person name="Petit J.L."/>
            <person name="Porcel B.M."/>
            <person name="Poulsen N."/>
            <person name="Robison M."/>
            <person name="Rychlewski L."/>
            <person name="Rynearson T.A."/>
            <person name="Schmutz J."/>
            <person name="Shapiro H."/>
            <person name="Siaut M."/>
            <person name="Stanley M."/>
            <person name="Sussman M.R."/>
            <person name="Taylor A.R."/>
            <person name="Vardi A."/>
            <person name="von Dassow P."/>
            <person name="Vyverman W."/>
            <person name="Willis A."/>
            <person name="Wyrwicz L.S."/>
            <person name="Rokhsar D.S."/>
            <person name="Weissenbach J."/>
            <person name="Armbrust E.V."/>
            <person name="Green B.R."/>
            <person name="Van de Peer Y."/>
            <person name="Grigoriev I.V."/>
        </authorList>
    </citation>
    <scope>NUCLEOTIDE SEQUENCE [LARGE SCALE GENOMIC DNA]</scope>
    <source>
        <strain evidence="4 5">CCMP1335</strain>
    </source>
</reference>
<evidence type="ECO:0000256" key="2">
    <source>
        <dbReference type="SAM" id="Phobius"/>
    </source>
</evidence>
<keyword evidence="2" id="KW-0812">Transmembrane</keyword>
<dbReference type="PANTHER" id="PTHR33472:SF28">
    <property type="entry name" value="BROMO AND FHA DOMAIN-CONTAINING PROTEIN DDB_G0267958"/>
    <property type="match status" value="1"/>
</dbReference>
<keyword evidence="3" id="KW-0732">Signal</keyword>